<gene>
    <name evidence="2" type="ORF">J2X05_004066</name>
</gene>
<evidence type="ECO:0000256" key="1">
    <source>
        <dbReference type="SAM" id="SignalP"/>
    </source>
</evidence>
<feature type="signal peptide" evidence="1">
    <location>
        <begin position="1"/>
        <end position="25"/>
    </location>
</feature>
<keyword evidence="1" id="KW-0732">Signal</keyword>
<dbReference type="EMBL" id="JAVDVX010000009">
    <property type="protein sequence ID" value="MDR7092028.1"/>
    <property type="molecule type" value="Genomic_DNA"/>
</dbReference>
<keyword evidence="3" id="KW-1185">Reference proteome</keyword>
<comment type="caution">
    <text evidence="2">The sequence shown here is derived from an EMBL/GenBank/DDBJ whole genome shotgun (WGS) entry which is preliminary data.</text>
</comment>
<protein>
    <submittedName>
        <fullName evidence="2">Uncharacterized protein YjdB</fullName>
    </submittedName>
</protein>
<feature type="chain" id="PRO_5047218749" evidence="1">
    <location>
        <begin position="26"/>
        <end position="112"/>
    </location>
</feature>
<name>A0ABU1V3I8_9GAMM</name>
<evidence type="ECO:0000313" key="2">
    <source>
        <dbReference type="EMBL" id="MDR7092028.1"/>
    </source>
</evidence>
<organism evidence="2 3">
    <name type="scientific">Cellvibrio fibrivorans</name>
    <dbReference type="NCBI Taxonomy" id="126350"/>
    <lineage>
        <taxon>Bacteria</taxon>
        <taxon>Pseudomonadati</taxon>
        <taxon>Pseudomonadota</taxon>
        <taxon>Gammaproteobacteria</taxon>
        <taxon>Cellvibrionales</taxon>
        <taxon>Cellvibrionaceae</taxon>
        <taxon>Cellvibrio</taxon>
    </lineage>
</organism>
<accession>A0ABU1V3I8</accession>
<dbReference type="Proteomes" id="UP001253595">
    <property type="component" value="Unassembled WGS sequence"/>
</dbReference>
<dbReference type="RefSeq" id="WP_310075957.1">
    <property type="nucleotide sequence ID" value="NZ_JAVDVX010000009.1"/>
</dbReference>
<proteinExistence type="predicted"/>
<evidence type="ECO:0000313" key="3">
    <source>
        <dbReference type="Proteomes" id="UP001253595"/>
    </source>
</evidence>
<sequence>MSKSFVAKVVAVASLASLSTLSVMANAEAYAAYKEVPGVVTKVNAAESTITIKTEDGATKTFNVIKGAKVATEKGRAMSLDTLAKGDTVVLKNRVSTPIASETKEQVLSANK</sequence>
<reference evidence="2 3" key="1">
    <citation type="submission" date="2023-07" db="EMBL/GenBank/DDBJ databases">
        <title>Sorghum-associated microbial communities from plants grown in Nebraska, USA.</title>
        <authorList>
            <person name="Schachtman D."/>
        </authorList>
    </citation>
    <scope>NUCLEOTIDE SEQUENCE [LARGE SCALE GENOMIC DNA]</scope>
    <source>
        <strain evidence="2 3">BE190</strain>
    </source>
</reference>